<dbReference type="Pfam" id="PF13927">
    <property type="entry name" value="Ig_3"/>
    <property type="match status" value="1"/>
</dbReference>
<dbReference type="PROSITE" id="PS50092">
    <property type="entry name" value="TSP1"/>
    <property type="match status" value="1"/>
</dbReference>
<dbReference type="Pfam" id="PF23599">
    <property type="entry name" value="CILP_C"/>
    <property type="match status" value="1"/>
</dbReference>
<keyword evidence="5 10" id="KW-0732">Signal</keyword>
<evidence type="ECO:0000256" key="8">
    <source>
        <dbReference type="ARBA" id="ARBA00023319"/>
    </source>
</evidence>
<feature type="domain" description="Ig-like" evidence="11">
    <location>
        <begin position="252"/>
        <end position="336"/>
    </location>
</feature>
<evidence type="ECO:0000256" key="3">
    <source>
        <dbReference type="ARBA" id="ARBA00022530"/>
    </source>
</evidence>
<sequence>MPACILSVIFSLLLVSSTVNGVTDWTYWFNVDHPGGEGDYETVEAVRFYYPKHMCQWPIDIEARTAEWETPEETKEVVHSNPMKGFWCINKEQAQGRNCSNYIVRFLCPPERKWSPWGQWTPCTKTCGGGLSSRHRTCTDNNVPCATKPFQVQNRKCRTNQCKDVAFCSHSIVGKVKNTHGSVLPKANVLLKNKLLGSTDEHGNVRVTGLCIKDAVNITVALTGFSSKIVQITSNGSDISYFEAVLKKKEKPYMVQHPYSKIRREGHKVTLCCEATGYPSPTKYYWYHNGTLLDRRAHRYDKSLTLRNLKTTQAGFYHCKAKNGLGAIKSSVAKLTVIGKGEGSCKKSPLQHLIKLPIDCFQTKTRSHYYNVGKCPNTECMGQLGSDLLCKDKVDYCCGVKRMKMQHVRCPGYTLPVMVVAECGCAQCVQPKVLIRGRVTSFDNGEALRFGKILVSGKNMGFTGYKGEFTLEVPPGIKRLVVTFVDPQDKFVETIKVFPFDPKGSTVFQDVKVMRKHEPIDLDPTVTNVISLEGVVGEDPMGELVIPPNSFTKTSGESYVGIVKASVTFLDPRNFSTAFAASSDLNFVNSDGDISPLRTYGMFAVDFREDDANSQLHTGKVEVRLNTDQVKMPQHLEKMKLWSLNPDTGLWEEESNFKMIDGGRRARREERSFLIGQVEIRERRLFNLDVPENRRCFVKVRTYMNEKFIPNEQLEGVVITLINLEPLPGFPTNPRAWGRFDSVITGRNGACLPAFCDAQQPDAYTAYVTAIMGGEELEAAPSAPKLNPNVIGVSQPFLNKIGYQRTDHEDSSGKKTAFKINLAKPNPNNFEENAGPIYAYRNMRECEDALISDNHFRFYRVEEDKYEYNVVPFDETDLTSWTGGYLSWWPNPQEFRACYMKVRIQGPQEYMVRSRNIGGSHQRTINQLYGLRDSRSVRDLAMESSSAACVEFKCSGMLYDQSLVDRTRVVVTPQGSCRVLEINKLLEEYLARHPPLALGNDTGEFNMLAPVDPLGHNYGIYTVTDQNPRLAKEIAIGRCFDGTSDGFSREMRSDKGVALTFRCQEKPVTHESFFQRLLKSPGETIQEIQRGMQENEQQRTPAQRVPYPVTSSSSRRMRRPTSFRQ</sequence>
<dbReference type="InterPro" id="IPR036383">
    <property type="entry name" value="TSP1_rpt_sf"/>
</dbReference>
<dbReference type="PANTHER" id="PTHR15031">
    <property type="entry name" value="CARTILAGE INTERMEDIATE LAYER PROTEIN CLIP"/>
    <property type="match status" value="1"/>
</dbReference>
<evidence type="ECO:0000313" key="13">
    <source>
        <dbReference type="Proteomes" id="UP000694569"/>
    </source>
</evidence>
<dbReference type="Pfam" id="PF23708">
    <property type="entry name" value="CILP_5th"/>
    <property type="match status" value="1"/>
</dbReference>
<feature type="region of interest" description="Disordered" evidence="9">
    <location>
        <begin position="1088"/>
        <end position="1125"/>
    </location>
</feature>
<gene>
    <name evidence="12" type="primary">CILP2</name>
</gene>
<evidence type="ECO:0000256" key="7">
    <source>
        <dbReference type="ARBA" id="ARBA00023180"/>
    </source>
</evidence>
<dbReference type="Ensembl" id="ENSLLET00000041470.1">
    <property type="protein sequence ID" value="ENSLLEP00000039867.1"/>
    <property type="gene ID" value="ENSLLEG00000025352.1"/>
</dbReference>
<evidence type="ECO:0000256" key="6">
    <source>
        <dbReference type="ARBA" id="ARBA00023157"/>
    </source>
</evidence>
<evidence type="ECO:0000256" key="2">
    <source>
        <dbReference type="ARBA" id="ARBA00022525"/>
    </source>
</evidence>
<dbReference type="InterPro" id="IPR003598">
    <property type="entry name" value="Ig_sub2"/>
</dbReference>
<keyword evidence="13" id="KW-1185">Reference proteome</keyword>
<evidence type="ECO:0000313" key="12">
    <source>
        <dbReference type="Ensembl" id="ENSLLEP00000039867.1"/>
    </source>
</evidence>
<dbReference type="GeneTree" id="ENSGT00390000008152"/>
<dbReference type="Proteomes" id="UP000694569">
    <property type="component" value="Unplaced"/>
</dbReference>
<dbReference type="Gene3D" id="2.60.40.10">
    <property type="entry name" value="Immunoglobulins"/>
    <property type="match status" value="1"/>
</dbReference>
<feature type="compositionally biased region" description="Polar residues" evidence="9">
    <location>
        <begin position="1092"/>
        <end position="1101"/>
    </location>
</feature>
<dbReference type="InterPro" id="IPR007110">
    <property type="entry name" value="Ig-like_dom"/>
</dbReference>
<dbReference type="Pfam" id="PF23730">
    <property type="entry name" value="CILP_8th"/>
    <property type="match status" value="1"/>
</dbReference>
<keyword evidence="6" id="KW-1015">Disulfide bond</keyword>
<evidence type="ECO:0000256" key="5">
    <source>
        <dbReference type="ARBA" id="ARBA00022729"/>
    </source>
</evidence>
<keyword evidence="3" id="KW-0272">Extracellular matrix</keyword>
<feature type="chain" id="PRO_5034320682" evidence="10">
    <location>
        <begin position="22"/>
        <end position="1125"/>
    </location>
</feature>
<dbReference type="InterPro" id="IPR013783">
    <property type="entry name" value="Ig-like_fold"/>
</dbReference>
<organism evidence="12 13">
    <name type="scientific">Leptobrachium leishanense</name>
    <name type="common">Leishan spiny toad</name>
    <dbReference type="NCBI Taxonomy" id="445787"/>
    <lineage>
        <taxon>Eukaryota</taxon>
        <taxon>Metazoa</taxon>
        <taxon>Chordata</taxon>
        <taxon>Craniata</taxon>
        <taxon>Vertebrata</taxon>
        <taxon>Euteleostomi</taxon>
        <taxon>Amphibia</taxon>
        <taxon>Batrachia</taxon>
        <taxon>Anura</taxon>
        <taxon>Pelobatoidea</taxon>
        <taxon>Megophryidae</taxon>
        <taxon>Leptobrachium</taxon>
    </lineage>
</organism>
<evidence type="ECO:0000256" key="1">
    <source>
        <dbReference type="ARBA" id="ARBA00004498"/>
    </source>
</evidence>
<evidence type="ECO:0000256" key="10">
    <source>
        <dbReference type="SAM" id="SignalP"/>
    </source>
</evidence>
<name>A0A8C5QL64_9ANUR</name>
<dbReference type="OrthoDB" id="9929167at2759"/>
<dbReference type="Pfam" id="PF13330">
    <property type="entry name" value="Mucin2_WxxW"/>
    <property type="match status" value="1"/>
</dbReference>
<evidence type="ECO:0000256" key="9">
    <source>
        <dbReference type="SAM" id="MobiDB-lite"/>
    </source>
</evidence>
<keyword evidence="4" id="KW-0165">Cleavage on pair of basic residues</keyword>
<keyword evidence="8" id="KW-0393">Immunoglobulin domain</keyword>
<dbReference type="SMART" id="SM00209">
    <property type="entry name" value="TSP1"/>
    <property type="match status" value="1"/>
</dbReference>
<dbReference type="InterPro" id="IPR000884">
    <property type="entry name" value="TSP1_rpt"/>
</dbReference>
<dbReference type="SUPFAM" id="SSF48726">
    <property type="entry name" value="Immunoglobulin"/>
    <property type="match status" value="1"/>
</dbReference>
<feature type="compositionally biased region" description="Basic residues" evidence="9">
    <location>
        <begin position="1115"/>
        <end position="1125"/>
    </location>
</feature>
<proteinExistence type="predicted"/>
<dbReference type="GO" id="GO:0005615">
    <property type="term" value="C:extracellular space"/>
    <property type="evidence" value="ECO:0007669"/>
    <property type="project" value="TreeGrafter"/>
</dbReference>
<dbReference type="InterPro" id="IPR039675">
    <property type="entry name" value="CILP1/CILP2"/>
</dbReference>
<dbReference type="PANTHER" id="PTHR15031:SF0">
    <property type="entry name" value="CARTILAGE INTERMEDIATE LAYER PROTEIN 2"/>
    <property type="match status" value="1"/>
</dbReference>
<protein>
    <submittedName>
        <fullName evidence="12">Cartilage intermediate layer protein 2</fullName>
    </submittedName>
</protein>
<dbReference type="AlphaFoldDB" id="A0A8C5QL64"/>
<reference evidence="12" key="1">
    <citation type="submission" date="2025-08" db="UniProtKB">
        <authorList>
            <consortium name="Ensembl"/>
        </authorList>
    </citation>
    <scope>IDENTIFICATION</scope>
</reference>
<dbReference type="InterPro" id="IPR056257">
    <property type="entry name" value="CILP-1/2_8th"/>
</dbReference>
<dbReference type="InterPro" id="IPR025155">
    <property type="entry name" value="WxxW_domain"/>
</dbReference>
<evidence type="ECO:0000259" key="11">
    <source>
        <dbReference type="PROSITE" id="PS50835"/>
    </source>
</evidence>
<dbReference type="InterPro" id="IPR003599">
    <property type="entry name" value="Ig_sub"/>
</dbReference>
<comment type="subcellular location">
    <subcellularLocation>
        <location evidence="1">Secreted</location>
        <location evidence="1">Extracellular space</location>
        <location evidence="1">Extracellular matrix</location>
    </subcellularLocation>
</comment>
<dbReference type="PROSITE" id="PS50835">
    <property type="entry name" value="IG_LIKE"/>
    <property type="match status" value="1"/>
</dbReference>
<accession>A0A8C5QL64</accession>
<dbReference type="InterPro" id="IPR056258">
    <property type="entry name" value="CILP-1/2_C"/>
</dbReference>
<dbReference type="SUPFAM" id="SSF82895">
    <property type="entry name" value="TSP-1 type 1 repeat"/>
    <property type="match status" value="1"/>
</dbReference>
<dbReference type="Pfam" id="PF23591">
    <property type="entry name" value="CILP"/>
    <property type="match status" value="1"/>
</dbReference>
<dbReference type="InterPro" id="IPR056255">
    <property type="entry name" value="CILP-1/2_dom"/>
</dbReference>
<feature type="signal peptide" evidence="10">
    <location>
        <begin position="1"/>
        <end position="21"/>
    </location>
</feature>
<dbReference type="SMART" id="SM00408">
    <property type="entry name" value="IGc2"/>
    <property type="match status" value="1"/>
</dbReference>
<keyword evidence="7" id="KW-0325">Glycoprotein</keyword>
<keyword evidence="2" id="KW-0964">Secreted</keyword>
<reference evidence="12" key="2">
    <citation type="submission" date="2025-09" db="UniProtKB">
        <authorList>
            <consortium name="Ensembl"/>
        </authorList>
    </citation>
    <scope>IDENTIFICATION</scope>
</reference>
<dbReference type="Pfam" id="PF00090">
    <property type="entry name" value="TSP_1"/>
    <property type="match status" value="1"/>
</dbReference>
<dbReference type="FunFam" id="2.60.40.10:FF:001254">
    <property type="entry name" value="Cartilage intermediate layer protein 2"/>
    <property type="match status" value="1"/>
</dbReference>
<evidence type="ECO:0000256" key="4">
    <source>
        <dbReference type="ARBA" id="ARBA00022685"/>
    </source>
</evidence>
<dbReference type="Gene3D" id="2.20.100.10">
    <property type="entry name" value="Thrombospondin type-1 (TSP1) repeat"/>
    <property type="match status" value="1"/>
</dbReference>
<dbReference type="InterPro" id="IPR036179">
    <property type="entry name" value="Ig-like_dom_sf"/>
</dbReference>
<dbReference type="SMART" id="SM00409">
    <property type="entry name" value="IG"/>
    <property type="match status" value="1"/>
</dbReference>
<dbReference type="InterPro" id="IPR056256">
    <property type="entry name" value="CILP-1/2_b-sand_dom2"/>
</dbReference>